<dbReference type="AlphaFoldDB" id="A0A3P7JDL6"/>
<name>A0A3P7JDL6_STRVU</name>
<evidence type="ECO:0000313" key="3">
    <source>
        <dbReference type="Proteomes" id="UP000270094"/>
    </source>
</evidence>
<dbReference type="Proteomes" id="UP000270094">
    <property type="component" value="Unassembled WGS sequence"/>
</dbReference>
<reference evidence="2 3" key="1">
    <citation type="submission" date="2018-11" db="EMBL/GenBank/DDBJ databases">
        <authorList>
            <consortium name="Pathogen Informatics"/>
        </authorList>
    </citation>
    <scope>NUCLEOTIDE SEQUENCE [LARGE SCALE GENOMIC DNA]</scope>
</reference>
<organism evidence="2 3">
    <name type="scientific">Strongylus vulgaris</name>
    <name type="common">Blood worm</name>
    <dbReference type="NCBI Taxonomy" id="40348"/>
    <lineage>
        <taxon>Eukaryota</taxon>
        <taxon>Metazoa</taxon>
        <taxon>Ecdysozoa</taxon>
        <taxon>Nematoda</taxon>
        <taxon>Chromadorea</taxon>
        <taxon>Rhabditida</taxon>
        <taxon>Rhabditina</taxon>
        <taxon>Rhabditomorpha</taxon>
        <taxon>Strongyloidea</taxon>
        <taxon>Strongylidae</taxon>
        <taxon>Strongylus</taxon>
    </lineage>
</organism>
<dbReference type="EMBL" id="UYYB01096495">
    <property type="protein sequence ID" value="VDM76184.1"/>
    <property type="molecule type" value="Genomic_DNA"/>
</dbReference>
<feature type="region of interest" description="Disordered" evidence="1">
    <location>
        <begin position="72"/>
        <end position="94"/>
    </location>
</feature>
<protein>
    <submittedName>
        <fullName evidence="2">Uncharacterized protein</fullName>
    </submittedName>
</protein>
<keyword evidence="3" id="KW-1185">Reference proteome</keyword>
<evidence type="ECO:0000256" key="1">
    <source>
        <dbReference type="SAM" id="MobiDB-lite"/>
    </source>
</evidence>
<gene>
    <name evidence="2" type="ORF">SVUK_LOCUS11182</name>
</gene>
<accession>A0A3P7JDL6</accession>
<sequence>MVFIACGGFIYNDSIIGIVRLRSSPGPMRQTLEKSGGHLSPFILIADMLKWASAGPKLSAMTAKMTSATQIYSRRNRPRHEVSEEPYENEYQPENPAFYGAPFVTGIERASRASTVVLFT</sequence>
<proteinExistence type="predicted"/>
<evidence type="ECO:0000313" key="2">
    <source>
        <dbReference type="EMBL" id="VDM76184.1"/>
    </source>
</evidence>